<reference evidence="2" key="1">
    <citation type="submission" date="2017-05" db="EMBL/GenBank/DDBJ databases">
        <title>Physiological properties and genetic analysis related to exopolysaccharide production of fresh-water unicellular cyanobacterium Aphanothece sacrum, Suizenji Nori, that has been cultured as a food source in Japan.</title>
        <authorList>
            <person name="Kanesaki Y."/>
            <person name="Yoshikawa S."/>
            <person name="Ohki K."/>
        </authorList>
    </citation>
    <scope>NUCLEOTIDE SEQUENCE [LARGE SCALE GENOMIC DNA]</scope>
    <source>
        <strain evidence="2">FPU1</strain>
    </source>
</reference>
<organism evidence="1 2">
    <name type="scientific">Aphanothece sacrum FPU1</name>
    <dbReference type="NCBI Taxonomy" id="1920663"/>
    <lineage>
        <taxon>Bacteria</taxon>
        <taxon>Bacillati</taxon>
        <taxon>Cyanobacteriota</taxon>
        <taxon>Cyanophyceae</taxon>
        <taxon>Oscillatoriophycideae</taxon>
        <taxon>Chroococcales</taxon>
        <taxon>Aphanothecaceae</taxon>
        <taxon>Aphanothece</taxon>
    </lineage>
</organism>
<name>A0A401IDE2_APHSA</name>
<accession>A0A401IDE2</accession>
<dbReference type="AlphaFoldDB" id="A0A401IDE2"/>
<proteinExistence type="predicted"/>
<dbReference type="Proteomes" id="UP000287247">
    <property type="component" value="Unassembled WGS sequence"/>
</dbReference>
<comment type="caution">
    <text evidence="1">The sequence shown here is derived from an EMBL/GenBank/DDBJ whole genome shotgun (WGS) entry which is preliminary data.</text>
</comment>
<evidence type="ECO:0000313" key="2">
    <source>
        <dbReference type="Proteomes" id="UP000287247"/>
    </source>
</evidence>
<dbReference type="EMBL" id="BDQK01000001">
    <property type="protein sequence ID" value="GBF79323.1"/>
    <property type="molecule type" value="Genomic_DNA"/>
</dbReference>
<gene>
    <name evidence="1" type="ORF">AsFPU1_0716</name>
</gene>
<evidence type="ECO:0000313" key="1">
    <source>
        <dbReference type="EMBL" id="GBF79323.1"/>
    </source>
</evidence>
<sequence>MSVPITIESIEKHIRRAEATGVPEAEIDELRQFLDKLKTPGFKLPEQNSVNLQIIQQDGQKIIRFSTSSLISDEDFEGLDIKPV</sequence>
<dbReference type="RefSeq" id="WP_124977905.1">
    <property type="nucleotide sequence ID" value="NZ_BDQK01000001.1"/>
</dbReference>
<keyword evidence="2" id="KW-1185">Reference proteome</keyword>
<protein>
    <submittedName>
        <fullName evidence="1">Endopeptidase IV</fullName>
    </submittedName>
</protein>